<sequence length="146" mass="15925">MSIQFFPYISFPGNGSDAMTYYHEIFGGELNAMTYGDFPAESAGEFPFPVQPDALAHAQLKAGDLRLTGGDAMDADAPGLESNVYSFLLSPESVEEAEVFIRKFTSTGGETVMPFELAPWGSYYGQVRDRFGVLWSFDVEVGHSGP</sequence>
<dbReference type="KEGG" id="ccoe:CETAM_11825"/>
<dbReference type="AlphaFoldDB" id="A0A6B8W0R2"/>
<evidence type="ECO:0000313" key="2">
    <source>
        <dbReference type="EMBL" id="QGU05597.1"/>
    </source>
</evidence>
<dbReference type="Proteomes" id="UP000425178">
    <property type="component" value="Chromosome"/>
</dbReference>
<reference evidence="2 3" key="1">
    <citation type="journal article" date="2021" name="Int. J. Syst. Evol. Microbiol.">
        <title>Classification of three corynebacterial strains isolated from a small paddock in North Rhine-Westphalia: proposal of &lt;i&gt;Corynebacterium kalinowskii&lt;/i&gt; sp. nov., &lt;i&gt;Corynebacterium comes&lt;/i&gt; sp. nov. and &lt;i&gt;Corynebacterium occultum&lt;/i&gt; sp. nov.</title>
        <authorList>
            <person name="Schaffert L."/>
            <person name="Ruwe M."/>
            <person name="Milse J."/>
            <person name="Hanuschka K."/>
            <person name="Ortseifen V."/>
            <person name="Droste J."/>
            <person name="Brandt D."/>
            <person name="Schl L."/>
            <person name="Kutter Y."/>
            <person name="Vinke S."/>
            <person name="Vieh P."/>
            <person name="Jacob L."/>
            <person name="L N.C."/>
            <person name="Schulte-Berndt E."/>
            <person name="Hain C."/>
            <person name="Linder M."/>
            <person name="Schmidt P."/>
            <person name="Wollenschl L."/>
            <person name="Luttermann T."/>
            <person name="Thieme E."/>
            <person name="Hassa J."/>
            <person name="Haak M."/>
            <person name="Wittchen M."/>
            <person name="Mentz A."/>
            <person name="Persicke M."/>
            <person name="Busche T."/>
            <person name="R C."/>
        </authorList>
    </citation>
    <scope>NUCLEOTIDE SEQUENCE [LARGE SCALE GENOMIC DNA]</scope>
    <source>
        <strain evidence="2 3">2019</strain>
    </source>
</reference>
<name>A0A6B8W0R2_9CORY</name>
<feature type="domain" description="Glyoxalase/fosfomycin resistance/dioxygenase" evidence="1">
    <location>
        <begin position="16"/>
        <end position="137"/>
    </location>
</feature>
<dbReference type="SUPFAM" id="SSF54593">
    <property type="entry name" value="Glyoxalase/Bleomycin resistance protein/Dihydroxybiphenyl dioxygenase"/>
    <property type="match status" value="1"/>
</dbReference>
<dbReference type="PANTHER" id="PTHR33990:SF1">
    <property type="entry name" value="PROTEIN YJDN"/>
    <property type="match status" value="1"/>
</dbReference>
<dbReference type="Gene3D" id="3.10.180.10">
    <property type="entry name" value="2,3-Dihydroxybiphenyl 1,2-Dioxygenase, domain 1"/>
    <property type="match status" value="1"/>
</dbReference>
<accession>A0A6B8W0R2</accession>
<dbReference type="CDD" id="cd06588">
    <property type="entry name" value="PhnB_like"/>
    <property type="match status" value="1"/>
</dbReference>
<protein>
    <recommendedName>
        <fullName evidence="1">Glyoxalase/fosfomycin resistance/dioxygenase domain-containing protein</fullName>
    </recommendedName>
</protein>
<evidence type="ECO:0000259" key="1">
    <source>
        <dbReference type="Pfam" id="PF00903"/>
    </source>
</evidence>
<dbReference type="InterPro" id="IPR029068">
    <property type="entry name" value="Glyas_Bleomycin-R_OHBP_Dase"/>
</dbReference>
<dbReference type="PANTHER" id="PTHR33990">
    <property type="entry name" value="PROTEIN YJDN-RELATED"/>
    <property type="match status" value="1"/>
</dbReference>
<dbReference type="Pfam" id="PF00903">
    <property type="entry name" value="Glyoxalase"/>
    <property type="match status" value="1"/>
</dbReference>
<evidence type="ECO:0000313" key="3">
    <source>
        <dbReference type="Proteomes" id="UP000425178"/>
    </source>
</evidence>
<keyword evidence="3" id="KW-1185">Reference proteome</keyword>
<gene>
    <name evidence="2" type="ORF">CETAM_11825</name>
</gene>
<dbReference type="RefSeq" id="WP_156229021.1">
    <property type="nucleotide sequence ID" value="NZ_CP046453.1"/>
</dbReference>
<dbReference type="InterPro" id="IPR028973">
    <property type="entry name" value="PhnB-like"/>
</dbReference>
<organism evidence="2 3">
    <name type="scientific">Corynebacterium comes</name>
    <dbReference type="NCBI Taxonomy" id="2675218"/>
    <lineage>
        <taxon>Bacteria</taxon>
        <taxon>Bacillati</taxon>
        <taxon>Actinomycetota</taxon>
        <taxon>Actinomycetes</taxon>
        <taxon>Mycobacteriales</taxon>
        <taxon>Corynebacteriaceae</taxon>
        <taxon>Corynebacterium</taxon>
    </lineage>
</organism>
<dbReference type="EMBL" id="CP046453">
    <property type="protein sequence ID" value="QGU05597.1"/>
    <property type="molecule type" value="Genomic_DNA"/>
</dbReference>
<dbReference type="InterPro" id="IPR004360">
    <property type="entry name" value="Glyas_Fos-R_dOase_dom"/>
</dbReference>
<proteinExistence type="predicted"/>